<feature type="transmembrane region" description="Helical" evidence="1">
    <location>
        <begin position="78"/>
        <end position="103"/>
    </location>
</feature>
<accession>A0A1G2F4I1</accession>
<evidence type="ECO:0000313" key="3">
    <source>
        <dbReference type="Proteomes" id="UP000176787"/>
    </source>
</evidence>
<keyword evidence="1" id="KW-0812">Transmembrane</keyword>
<dbReference type="AlphaFoldDB" id="A0A1G2F4I1"/>
<keyword evidence="1" id="KW-1133">Transmembrane helix</keyword>
<organism evidence="2 3">
    <name type="scientific">Candidatus Niyogibacteria bacterium RIFCSPLOWO2_12_FULL_41_13</name>
    <dbReference type="NCBI Taxonomy" id="1801726"/>
    <lineage>
        <taxon>Bacteria</taxon>
        <taxon>Candidatus Niyogiibacteriota</taxon>
    </lineage>
</organism>
<feature type="transmembrane region" description="Helical" evidence="1">
    <location>
        <begin position="7"/>
        <end position="25"/>
    </location>
</feature>
<gene>
    <name evidence="2" type="ORF">A3H02_00085</name>
</gene>
<protein>
    <submittedName>
        <fullName evidence="2">Uncharacterized protein</fullName>
    </submittedName>
</protein>
<dbReference type="STRING" id="1801726.A3H02_00085"/>
<keyword evidence="1" id="KW-0472">Membrane</keyword>
<evidence type="ECO:0000313" key="2">
    <source>
        <dbReference type="EMBL" id="OGZ32530.1"/>
    </source>
</evidence>
<dbReference type="Proteomes" id="UP000176787">
    <property type="component" value="Unassembled WGS sequence"/>
</dbReference>
<dbReference type="EMBL" id="MHMS01000006">
    <property type="protein sequence ID" value="OGZ32530.1"/>
    <property type="molecule type" value="Genomic_DNA"/>
</dbReference>
<evidence type="ECO:0000256" key="1">
    <source>
        <dbReference type="SAM" id="Phobius"/>
    </source>
</evidence>
<proteinExistence type="predicted"/>
<comment type="caution">
    <text evidence="2">The sequence shown here is derived from an EMBL/GenBank/DDBJ whole genome shotgun (WGS) entry which is preliminary data.</text>
</comment>
<name>A0A1G2F4I1_9BACT</name>
<reference evidence="2 3" key="1">
    <citation type="journal article" date="2016" name="Nat. Commun.">
        <title>Thousands of microbial genomes shed light on interconnected biogeochemical processes in an aquifer system.</title>
        <authorList>
            <person name="Anantharaman K."/>
            <person name="Brown C.T."/>
            <person name="Hug L.A."/>
            <person name="Sharon I."/>
            <person name="Castelle C.J."/>
            <person name="Probst A.J."/>
            <person name="Thomas B.C."/>
            <person name="Singh A."/>
            <person name="Wilkins M.J."/>
            <person name="Karaoz U."/>
            <person name="Brodie E.L."/>
            <person name="Williams K.H."/>
            <person name="Hubbard S.S."/>
            <person name="Banfield J.F."/>
        </authorList>
    </citation>
    <scope>NUCLEOTIDE SEQUENCE [LARGE SCALE GENOMIC DNA]</scope>
</reference>
<sequence length="111" mass="12019">MESPKIIFGWILLAAGLMIIGWSLYSSYNVFTGRKSAPEIIKIETKTKKGESSAIESMLSGQLREILPADSLPKSLNLAIWSMMVFVLIYGGAQISGIGIKLLKTGEAGKN</sequence>